<organism evidence="2 3">
    <name type="scientific">Eumeta variegata</name>
    <name type="common">Bagworm moth</name>
    <name type="synonym">Eumeta japonica</name>
    <dbReference type="NCBI Taxonomy" id="151549"/>
    <lineage>
        <taxon>Eukaryota</taxon>
        <taxon>Metazoa</taxon>
        <taxon>Ecdysozoa</taxon>
        <taxon>Arthropoda</taxon>
        <taxon>Hexapoda</taxon>
        <taxon>Insecta</taxon>
        <taxon>Pterygota</taxon>
        <taxon>Neoptera</taxon>
        <taxon>Endopterygota</taxon>
        <taxon>Lepidoptera</taxon>
        <taxon>Glossata</taxon>
        <taxon>Ditrysia</taxon>
        <taxon>Tineoidea</taxon>
        <taxon>Psychidae</taxon>
        <taxon>Oiketicinae</taxon>
        <taxon>Eumeta</taxon>
    </lineage>
</organism>
<proteinExistence type="predicted"/>
<evidence type="ECO:0000313" key="2">
    <source>
        <dbReference type="EMBL" id="GBP72001.1"/>
    </source>
</evidence>
<sequence length="102" mass="11433">MPAHVAGNGCRRPDDDAPDKRRPLRYGPGSMSENSIAVLTVRLAIEDRFLDPGRTDLIGLNSTHLIGRYLKDESENSKKLHSVCTTAILHYYTLLHLVYSQL</sequence>
<accession>A0A4C1Y6Y2</accession>
<reference evidence="2 3" key="1">
    <citation type="journal article" date="2019" name="Commun. Biol.">
        <title>The bagworm genome reveals a unique fibroin gene that provides high tensile strength.</title>
        <authorList>
            <person name="Kono N."/>
            <person name="Nakamura H."/>
            <person name="Ohtoshi R."/>
            <person name="Tomita M."/>
            <person name="Numata K."/>
            <person name="Arakawa K."/>
        </authorList>
    </citation>
    <scope>NUCLEOTIDE SEQUENCE [LARGE SCALE GENOMIC DNA]</scope>
</reference>
<comment type="caution">
    <text evidence="2">The sequence shown here is derived from an EMBL/GenBank/DDBJ whole genome shotgun (WGS) entry which is preliminary data.</text>
</comment>
<dbReference type="AlphaFoldDB" id="A0A4C1Y6Y2"/>
<keyword evidence="3" id="KW-1185">Reference proteome</keyword>
<evidence type="ECO:0000256" key="1">
    <source>
        <dbReference type="SAM" id="MobiDB-lite"/>
    </source>
</evidence>
<feature type="compositionally biased region" description="Basic and acidic residues" evidence="1">
    <location>
        <begin position="11"/>
        <end position="21"/>
    </location>
</feature>
<name>A0A4C1Y6Y2_EUMVA</name>
<dbReference type="Proteomes" id="UP000299102">
    <property type="component" value="Unassembled WGS sequence"/>
</dbReference>
<evidence type="ECO:0000313" key="3">
    <source>
        <dbReference type="Proteomes" id="UP000299102"/>
    </source>
</evidence>
<gene>
    <name evidence="2" type="ORF">EVAR_38681_1</name>
</gene>
<feature type="region of interest" description="Disordered" evidence="1">
    <location>
        <begin position="1"/>
        <end position="31"/>
    </location>
</feature>
<dbReference type="EMBL" id="BGZK01001129">
    <property type="protein sequence ID" value="GBP72001.1"/>
    <property type="molecule type" value="Genomic_DNA"/>
</dbReference>
<protein>
    <submittedName>
        <fullName evidence="2">Uncharacterized protein</fullName>
    </submittedName>
</protein>